<dbReference type="EMBL" id="JALPTH010000005">
    <property type="protein sequence ID" value="MCK8677249.1"/>
    <property type="molecule type" value="Genomic_DNA"/>
</dbReference>
<feature type="compositionally biased region" description="Low complexity" evidence="1">
    <location>
        <begin position="1"/>
        <end position="27"/>
    </location>
</feature>
<dbReference type="RefSeq" id="WP_248632473.1">
    <property type="nucleotide sequence ID" value="NZ_JALPTH010000005.1"/>
</dbReference>
<evidence type="ECO:0000313" key="5">
    <source>
        <dbReference type="Proteomes" id="UP001522868"/>
    </source>
</evidence>
<dbReference type="InterPro" id="IPR051532">
    <property type="entry name" value="Ester_Hydrolysis_Enzymes"/>
</dbReference>
<keyword evidence="4" id="KW-0378">Hydrolase</keyword>
<comment type="caution">
    <text evidence="4">The sequence shown here is derived from an EMBL/GenBank/DDBJ whole genome shotgun (WGS) entry which is preliminary data.</text>
</comment>
<organism evidence="4 5">
    <name type="scientific">Streptomyces lichenis</name>
    <dbReference type="NCBI Taxonomy" id="2306967"/>
    <lineage>
        <taxon>Bacteria</taxon>
        <taxon>Bacillati</taxon>
        <taxon>Actinomycetota</taxon>
        <taxon>Actinomycetes</taxon>
        <taxon>Kitasatosporales</taxon>
        <taxon>Streptomycetaceae</taxon>
        <taxon>Streptomyces</taxon>
    </lineage>
</organism>
<accession>A0ABT0I7G1</accession>
<sequence>MSERLPGQGTSPTGGPTGAPSPSSSPYRSDRRRRPARWALGLTAAGVAAAALAATVLGADAPAAPPAHAAAPGRIADASAARGDDRPGAAVRTLASEGRERRRPLRIMPLGDSITFGVGSSTRSGYRGALYGGLRAELAVDFVGSRRSGDFADLDNEGHPGALIRRIARDAAASVPVRHPDVILLHAGTNDMNRGNPATAPAHLAALVDQLHADAPGATLVVATLVPARTAELRARIAVYNAEVRRIVQRRAAAGRRILLADMGALTPADLVDKLHPHDAGYAKMATAWHAALGAAAARGWLAGSAPGGPVTEGR</sequence>
<dbReference type="Gene3D" id="3.40.50.1110">
    <property type="entry name" value="SGNH hydrolase"/>
    <property type="match status" value="1"/>
</dbReference>
<dbReference type="PANTHER" id="PTHR30383">
    <property type="entry name" value="THIOESTERASE 1/PROTEASE 1/LYSOPHOSPHOLIPASE L1"/>
    <property type="match status" value="1"/>
</dbReference>
<dbReference type="Proteomes" id="UP001522868">
    <property type="component" value="Unassembled WGS sequence"/>
</dbReference>
<protein>
    <submittedName>
        <fullName evidence="4">SGNH/GDSL hydrolase family protein</fullName>
    </submittedName>
</protein>
<dbReference type="Pfam" id="PF13472">
    <property type="entry name" value="Lipase_GDSL_2"/>
    <property type="match status" value="1"/>
</dbReference>
<keyword evidence="2" id="KW-0472">Membrane</keyword>
<dbReference type="CDD" id="cd01833">
    <property type="entry name" value="XynB_like"/>
    <property type="match status" value="1"/>
</dbReference>
<feature type="transmembrane region" description="Helical" evidence="2">
    <location>
        <begin position="38"/>
        <end position="59"/>
    </location>
</feature>
<keyword evidence="2" id="KW-0812">Transmembrane</keyword>
<feature type="domain" description="SGNH hydrolase-type esterase" evidence="3">
    <location>
        <begin position="110"/>
        <end position="283"/>
    </location>
</feature>
<dbReference type="GO" id="GO:0016787">
    <property type="term" value="F:hydrolase activity"/>
    <property type="evidence" value="ECO:0007669"/>
    <property type="project" value="UniProtKB-KW"/>
</dbReference>
<keyword evidence="2" id="KW-1133">Transmembrane helix</keyword>
<evidence type="ECO:0000256" key="1">
    <source>
        <dbReference type="SAM" id="MobiDB-lite"/>
    </source>
</evidence>
<dbReference type="InterPro" id="IPR013830">
    <property type="entry name" value="SGNH_hydro"/>
</dbReference>
<keyword evidence="5" id="KW-1185">Reference proteome</keyword>
<gene>
    <name evidence="4" type="ORF">M1O15_07585</name>
</gene>
<dbReference type="SUPFAM" id="SSF52266">
    <property type="entry name" value="SGNH hydrolase"/>
    <property type="match status" value="1"/>
</dbReference>
<proteinExistence type="predicted"/>
<name>A0ABT0I7G1_9ACTN</name>
<dbReference type="PANTHER" id="PTHR30383:SF5">
    <property type="entry name" value="SGNH HYDROLASE-TYPE ESTERASE DOMAIN-CONTAINING PROTEIN"/>
    <property type="match status" value="1"/>
</dbReference>
<feature type="region of interest" description="Disordered" evidence="1">
    <location>
        <begin position="1"/>
        <end position="35"/>
    </location>
</feature>
<evidence type="ECO:0000313" key="4">
    <source>
        <dbReference type="EMBL" id="MCK8677249.1"/>
    </source>
</evidence>
<evidence type="ECO:0000256" key="2">
    <source>
        <dbReference type="SAM" id="Phobius"/>
    </source>
</evidence>
<dbReference type="InterPro" id="IPR036514">
    <property type="entry name" value="SGNH_hydro_sf"/>
</dbReference>
<evidence type="ECO:0000259" key="3">
    <source>
        <dbReference type="Pfam" id="PF13472"/>
    </source>
</evidence>
<reference evidence="4 5" key="1">
    <citation type="submission" date="2022-04" db="EMBL/GenBank/DDBJ databases">
        <title>Streptomyces sp. nov. LCR6-01 isolated from Lichen of Dirinaria sp.</title>
        <authorList>
            <person name="Kanchanasin P."/>
            <person name="Tanasupawat S."/>
            <person name="Phongsopitanun W."/>
        </authorList>
    </citation>
    <scope>NUCLEOTIDE SEQUENCE [LARGE SCALE GENOMIC DNA]</scope>
    <source>
        <strain evidence="4 5">LCR6-01</strain>
    </source>
</reference>